<name>A0A846X538_9ACTN</name>
<proteinExistence type="predicted"/>
<accession>A0A846X538</accession>
<dbReference type="Proteomes" id="UP000582646">
    <property type="component" value="Unassembled WGS sequence"/>
</dbReference>
<organism evidence="1 2">
    <name type="scientific">Tsukamurella spumae</name>
    <dbReference type="NCBI Taxonomy" id="44753"/>
    <lineage>
        <taxon>Bacteria</taxon>
        <taxon>Bacillati</taxon>
        <taxon>Actinomycetota</taxon>
        <taxon>Actinomycetes</taxon>
        <taxon>Mycobacteriales</taxon>
        <taxon>Tsukamurellaceae</taxon>
        <taxon>Tsukamurella</taxon>
    </lineage>
</organism>
<evidence type="ECO:0000313" key="2">
    <source>
        <dbReference type="Proteomes" id="UP000582646"/>
    </source>
</evidence>
<sequence length="90" mass="10219">MNDVTVRLRNLLTGEWTRYQPEAWLEDYFAFVEDSLCCWRDTVGGSFGVTGTPEQGRLTVCDIDGEVVRDYDWRAVVADAPASPAGCRWR</sequence>
<reference evidence="1 2" key="1">
    <citation type="submission" date="2020-04" db="EMBL/GenBank/DDBJ databases">
        <title>MicrobeNet Type strains.</title>
        <authorList>
            <person name="Nicholson A.C."/>
        </authorList>
    </citation>
    <scope>NUCLEOTIDE SEQUENCE [LARGE SCALE GENOMIC DNA]</scope>
    <source>
        <strain evidence="1 2">DSM 44113</strain>
    </source>
</reference>
<gene>
    <name evidence="1" type="ORF">HF999_20790</name>
</gene>
<evidence type="ECO:0000313" key="1">
    <source>
        <dbReference type="EMBL" id="NKY20797.1"/>
    </source>
</evidence>
<protein>
    <submittedName>
        <fullName evidence="1">Uncharacterized protein</fullName>
    </submittedName>
</protein>
<dbReference type="RefSeq" id="WP_168547716.1">
    <property type="nucleotide sequence ID" value="NZ_BAAAKS010000026.1"/>
</dbReference>
<dbReference type="AlphaFoldDB" id="A0A846X538"/>
<dbReference type="EMBL" id="JAAXOQ010000043">
    <property type="protein sequence ID" value="NKY20797.1"/>
    <property type="molecule type" value="Genomic_DNA"/>
</dbReference>
<keyword evidence="2" id="KW-1185">Reference proteome</keyword>
<comment type="caution">
    <text evidence="1">The sequence shown here is derived from an EMBL/GenBank/DDBJ whole genome shotgun (WGS) entry which is preliminary data.</text>
</comment>